<keyword evidence="4" id="KW-0804">Transcription</keyword>
<dbReference type="CDD" id="cd05466">
    <property type="entry name" value="PBP2_LTTR_substrate"/>
    <property type="match status" value="1"/>
</dbReference>
<name>A0A9D2GJ45_9FIRM</name>
<dbReference type="Gene3D" id="3.40.190.290">
    <property type="match status" value="1"/>
</dbReference>
<dbReference type="GO" id="GO:0003700">
    <property type="term" value="F:DNA-binding transcription factor activity"/>
    <property type="evidence" value="ECO:0007669"/>
    <property type="project" value="InterPro"/>
</dbReference>
<dbReference type="GO" id="GO:0003677">
    <property type="term" value="F:DNA binding"/>
    <property type="evidence" value="ECO:0007669"/>
    <property type="project" value="UniProtKB-KW"/>
</dbReference>
<protein>
    <submittedName>
        <fullName evidence="6">LysR family transcriptional regulator</fullName>
    </submittedName>
</protein>
<evidence type="ECO:0000259" key="5">
    <source>
        <dbReference type="PROSITE" id="PS50931"/>
    </source>
</evidence>
<comment type="caution">
    <text evidence="6">The sequence shown here is derived from an EMBL/GenBank/DDBJ whole genome shotgun (WGS) entry which is preliminary data.</text>
</comment>
<dbReference type="InterPro" id="IPR000847">
    <property type="entry name" value="LysR_HTH_N"/>
</dbReference>
<sequence length="296" mass="32933">MDITILEYLIALEETGSLTRAAEKFFISPSALSQRLSREEQETGCTLFRRKDGQFIPTESGKIYLRYAREALRIREETYRRIRRLSSRPAALRIAASHQLLEETSEAILPLLQEQFPGSRFDLLPADSRTACQYLLNDLADIALICLPSAGDTLLEQTVLGTDRLTAVLPVSLLPPGSGDFSLDECRDLPFILLNTGSLFRPLEEEMLAAARISPGTVYEAENFLVARDLMLAGSGVTFLPESMAKAISDCRILPSAAARSYYRILAWPKYRPLSPEGEAARLLITDELAGNYEIL</sequence>
<evidence type="ECO:0000256" key="2">
    <source>
        <dbReference type="ARBA" id="ARBA00023015"/>
    </source>
</evidence>
<evidence type="ECO:0000256" key="4">
    <source>
        <dbReference type="ARBA" id="ARBA00023163"/>
    </source>
</evidence>
<dbReference type="EMBL" id="DXBC01000107">
    <property type="protein sequence ID" value="HIZ79496.1"/>
    <property type="molecule type" value="Genomic_DNA"/>
</dbReference>
<comment type="similarity">
    <text evidence="1">Belongs to the LysR transcriptional regulatory family.</text>
</comment>
<dbReference type="Gene3D" id="1.10.10.10">
    <property type="entry name" value="Winged helix-like DNA-binding domain superfamily/Winged helix DNA-binding domain"/>
    <property type="match status" value="1"/>
</dbReference>
<dbReference type="InterPro" id="IPR036388">
    <property type="entry name" value="WH-like_DNA-bd_sf"/>
</dbReference>
<keyword evidence="2" id="KW-0805">Transcription regulation</keyword>
<reference evidence="6" key="2">
    <citation type="submission" date="2021-04" db="EMBL/GenBank/DDBJ databases">
        <authorList>
            <person name="Gilroy R."/>
        </authorList>
    </citation>
    <scope>NUCLEOTIDE SEQUENCE</scope>
    <source>
        <strain evidence="6">ChiBcec1-1093</strain>
    </source>
</reference>
<feature type="domain" description="HTH lysR-type" evidence="5">
    <location>
        <begin position="1"/>
        <end position="58"/>
    </location>
</feature>
<gene>
    <name evidence="6" type="ORF">IAA17_06885</name>
</gene>
<organism evidence="6 7">
    <name type="scientific">Candidatus Lachnoclostridium stercorigallinarum</name>
    <dbReference type="NCBI Taxonomy" id="2838634"/>
    <lineage>
        <taxon>Bacteria</taxon>
        <taxon>Bacillati</taxon>
        <taxon>Bacillota</taxon>
        <taxon>Clostridia</taxon>
        <taxon>Lachnospirales</taxon>
        <taxon>Lachnospiraceae</taxon>
    </lineage>
</organism>
<dbReference type="InterPro" id="IPR005119">
    <property type="entry name" value="LysR_subst-bd"/>
</dbReference>
<dbReference type="GO" id="GO:0032993">
    <property type="term" value="C:protein-DNA complex"/>
    <property type="evidence" value="ECO:0007669"/>
    <property type="project" value="TreeGrafter"/>
</dbReference>
<dbReference type="AlphaFoldDB" id="A0A9D2GJ45"/>
<evidence type="ECO:0000313" key="7">
    <source>
        <dbReference type="Proteomes" id="UP000824101"/>
    </source>
</evidence>
<dbReference type="PANTHER" id="PTHR30346">
    <property type="entry name" value="TRANSCRIPTIONAL DUAL REGULATOR HCAR-RELATED"/>
    <property type="match status" value="1"/>
</dbReference>
<dbReference type="Pfam" id="PF03466">
    <property type="entry name" value="LysR_substrate"/>
    <property type="match status" value="1"/>
</dbReference>
<evidence type="ECO:0000256" key="3">
    <source>
        <dbReference type="ARBA" id="ARBA00023125"/>
    </source>
</evidence>
<proteinExistence type="inferred from homology"/>
<keyword evidence="3" id="KW-0238">DNA-binding</keyword>
<evidence type="ECO:0000313" key="6">
    <source>
        <dbReference type="EMBL" id="HIZ79496.1"/>
    </source>
</evidence>
<reference evidence="6" key="1">
    <citation type="journal article" date="2021" name="PeerJ">
        <title>Extensive microbial diversity within the chicken gut microbiome revealed by metagenomics and culture.</title>
        <authorList>
            <person name="Gilroy R."/>
            <person name="Ravi A."/>
            <person name="Getino M."/>
            <person name="Pursley I."/>
            <person name="Horton D.L."/>
            <person name="Alikhan N.F."/>
            <person name="Baker D."/>
            <person name="Gharbi K."/>
            <person name="Hall N."/>
            <person name="Watson M."/>
            <person name="Adriaenssens E.M."/>
            <person name="Foster-Nyarko E."/>
            <person name="Jarju S."/>
            <person name="Secka A."/>
            <person name="Antonio M."/>
            <person name="Oren A."/>
            <person name="Chaudhuri R.R."/>
            <person name="La Ragione R."/>
            <person name="Hildebrand F."/>
            <person name="Pallen M.J."/>
        </authorList>
    </citation>
    <scope>NUCLEOTIDE SEQUENCE</scope>
    <source>
        <strain evidence="6">ChiBcec1-1093</strain>
    </source>
</reference>
<accession>A0A9D2GJ45</accession>
<dbReference type="SUPFAM" id="SSF53850">
    <property type="entry name" value="Periplasmic binding protein-like II"/>
    <property type="match status" value="1"/>
</dbReference>
<dbReference type="InterPro" id="IPR036390">
    <property type="entry name" value="WH_DNA-bd_sf"/>
</dbReference>
<dbReference type="Proteomes" id="UP000824101">
    <property type="component" value="Unassembled WGS sequence"/>
</dbReference>
<dbReference type="PANTHER" id="PTHR30346:SF9">
    <property type="entry name" value="LYSR FAMILY TRANSCRIPTIONAL REGULATOR"/>
    <property type="match status" value="1"/>
</dbReference>
<dbReference type="PROSITE" id="PS50931">
    <property type="entry name" value="HTH_LYSR"/>
    <property type="match status" value="1"/>
</dbReference>
<dbReference type="SUPFAM" id="SSF46785">
    <property type="entry name" value="Winged helix' DNA-binding domain"/>
    <property type="match status" value="1"/>
</dbReference>
<dbReference type="Pfam" id="PF00126">
    <property type="entry name" value="HTH_1"/>
    <property type="match status" value="1"/>
</dbReference>
<evidence type="ECO:0000256" key="1">
    <source>
        <dbReference type="ARBA" id="ARBA00009437"/>
    </source>
</evidence>